<dbReference type="AlphaFoldDB" id="A0A922L6Q8"/>
<evidence type="ECO:0000256" key="1">
    <source>
        <dbReference type="SAM" id="Phobius"/>
    </source>
</evidence>
<dbReference type="Proteomes" id="UP000790347">
    <property type="component" value="Unassembled WGS sequence"/>
</dbReference>
<reference evidence="2" key="1">
    <citation type="submission" date="2013-05" db="EMBL/GenBank/DDBJ databases">
        <authorList>
            <person name="Yim A.K.Y."/>
            <person name="Chan T.F."/>
            <person name="Ji K.M."/>
            <person name="Liu X.Y."/>
            <person name="Zhou J.W."/>
            <person name="Li R.Q."/>
            <person name="Yang K.Y."/>
            <person name="Li J."/>
            <person name="Li M."/>
            <person name="Law P.T.W."/>
            <person name="Wu Y.L."/>
            <person name="Cai Z.L."/>
            <person name="Qin H."/>
            <person name="Bao Y."/>
            <person name="Leung R.K.K."/>
            <person name="Ng P.K.S."/>
            <person name="Zou J."/>
            <person name="Zhong X.J."/>
            <person name="Ran P.X."/>
            <person name="Zhong N.S."/>
            <person name="Liu Z.G."/>
            <person name="Tsui S.K.W."/>
        </authorList>
    </citation>
    <scope>NUCLEOTIDE SEQUENCE</scope>
    <source>
        <strain evidence="2">Derf</strain>
        <tissue evidence="2">Whole organism</tissue>
    </source>
</reference>
<organism evidence="2 3">
    <name type="scientific">Dermatophagoides farinae</name>
    <name type="common">American house dust mite</name>
    <dbReference type="NCBI Taxonomy" id="6954"/>
    <lineage>
        <taxon>Eukaryota</taxon>
        <taxon>Metazoa</taxon>
        <taxon>Ecdysozoa</taxon>
        <taxon>Arthropoda</taxon>
        <taxon>Chelicerata</taxon>
        <taxon>Arachnida</taxon>
        <taxon>Acari</taxon>
        <taxon>Acariformes</taxon>
        <taxon>Sarcoptiformes</taxon>
        <taxon>Astigmata</taxon>
        <taxon>Psoroptidia</taxon>
        <taxon>Analgoidea</taxon>
        <taxon>Pyroglyphidae</taxon>
        <taxon>Dermatophagoidinae</taxon>
        <taxon>Dermatophagoides</taxon>
    </lineage>
</organism>
<protein>
    <submittedName>
        <fullName evidence="2">Uncharacterized protein</fullName>
    </submittedName>
</protein>
<feature type="transmembrane region" description="Helical" evidence="1">
    <location>
        <begin position="30"/>
        <end position="57"/>
    </location>
</feature>
<keyword evidence="1" id="KW-0812">Transmembrane</keyword>
<keyword evidence="1" id="KW-1133">Transmembrane helix</keyword>
<reference evidence="2" key="2">
    <citation type="journal article" date="2022" name="Res Sq">
        <title>Comparative Genomics Reveals Insights into the Divergent Evolution of Astigmatic Mites and Household Pest Adaptations.</title>
        <authorList>
            <person name="Xiong Q."/>
            <person name="Wan A.T.-Y."/>
            <person name="Liu X.-Y."/>
            <person name="Fung C.S.-H."/>
            <person name="Xiao X."/>
            <person name="Malainual N."/>
            <person name="Hou J."/>
            <person name="Wang L."/>
            <person name="Wang M."/>
            <person name="Yang K."/>
            <person name="Cui Y."/>
            <person name="Leung E."/>
            <person name="Nong W."/>
            <person name="Shin S.-K."/>
            <person name="Au S."/>
            <person name="Jeong K.Y."/>
            <person name="Chew F.T."/>
            <person name="Hui J."/>
            <person name="Leung T.F."/>
            <person name="Tungtrongchitr A."/>
            <person name="Zhong N."/>
            <person name="Liu Z."/>
            <person name="Tsui S."/>
        </authorList>
    </citation>
    <scope>NUCLEOTIDE SEQUENCE</scope>
    <source>
        <strain evidence="2">Derf</strain>
        <tissue evidence="2">Whole organism</tissue>
    </source>
</reference>
<keyword evidence="1" id="KW-0472">Membrane</keyword>
<proteinExistence type="predicted"/>
<comment type="caution">
    <text evidence="2">The sequence shown here is derived from an EMBL/GenBank/DDBJ whole genome shotgun (WGS) entry which is preliminary data.</text>
</comment>
<evidence type="ECO:0000313" key="2">
    <source>
        <dbReference type="EMBL" id="KAH9522401.1"/>
    </source>
</evidence>
<gene>
    <name evidence="2" type="ORF">DERF_005979</name>
</gene>
<accession>A0A922L6Q8</accession>
<keyword evidence="3" id="KW-1185">Reference proteome</keyword>
<dbReference type="EMBL" id="ASGP02000002">
    <property type="protein sequence ID" value="KAH9522401.1"/>
    <property type="molecule type" value="Genomic_DNA"/>
</dbReference>
<sequence>MLFILYSEIFPSFFKSLDLSSSSSWYGSRYLQMFSIAVIHIWSLSKIIISISIFHFVSRICSTTKKNEKIVILIQFGQPTKKKIALTVCKFIKNIVCKDVCHIRMNLLKHFNDD</sequence>
<evidence type="ECO:0000313" key="3">
    <source>
        <dbReference type="Proteomes" id="UP000790347"/>
    </source>
</evidence>
<name>A0A922L6Q8_DERFA</name>